<reference evidence="4" key="1">
    <citation type="journal article" date="2022" name="Nat. Microbiol.">
        <title>Unique mobile elements and scalable gene flow at the prokaryote-eukaryote boundary revealed by circularized Asgard archaea genomes.</title>
        <authorList>
            <person name="Wu F."/>
            <person name="Speth D.R."/>
            <person name="Philosof A."/>
            <person name="Cremiere A."/>
            <person name="Narayanan A."/>
            <person name="Barco R.A."/>
            <person name="Connon S.A."/>
            <person name="Amend J.P."/>
            <person name="Antoshechkin I.A."/>
            <person name="Orphan V.J."/>
        </authorList>
    </citation>
    <scope>NUCLEOTIDE SEQUENCE</scope>
    <source>
        <strain evidence="4">PM71</strain>
    </source>
</reference>
<sequence length="428" mass="49088">MTLKIFLTIGGFFVLDDNNDVISTKTFEPDPVYVSTKIFNLERYNESEELNAILEEYADTEIKTNSSLVRDFIRSRRRKVSLDNSSDDFYSFQSSLFSNLAKHTSIKTDEIYHQLVRETNILISKKRVAVASQRTDKMVVHAILSLDDIVTTINLFMSRIREWYGIHFPEILKEVENHETFCKIITEIGARQFYSKKALEEYGFSAKKTERIYNLAKSSMGAEYDNKDLLPLQRLAQQTLQLFEEKRMLENWIDEQVNKIAPNLKAIVGSAITARLIALAGGLQEMALLPSSTIQLLGAEKALFRALKTGAKPPKHGVIYQTPELHSCKWWQRGNIARAIAGKLTIAARIDAFQGEYRGDELKMDLDQKIEEIKEKYSEPPQGKKDPALIRQQRPRGKPKSRSRQKNYDKSKSRKHKGGKNYSKKGKK</sequence>
<protein>
    <submittedName>
        <fullName evidence="4">C/D box methylation guide ribonucleoprotein complex aNOP56 subunit</fullName>
    </submittedName>
</protein>
<dbReference type="InterPro" id="IPR029012">
    <property type="entry name" value="Helix_hairpin_bin_sf"/>
</dbReference>
<dbReference type="EMBL" id="CP084166">
    <property type="protein sequence ID" value="UJG41926.1"/>
    <property type="molecule type" value="Genomic_DNA"/>
</dbReference>
<dbReference type="GO" id="GO:0030515">
    <property type="term" value="F:snoRNA binding"/>
    <property type="evidence" value="ECO:0007669"/>
    <property type="project" value="InterPro"/>
</dbReference>
<name>A0A9Y1BMS3_9ARCH</name>
<comment type="similarity">
    <text evidence="1">Belongs to the NOP5/NOP56 family.</text>
</comment>
<evidence type="ECO:0000256" key="1">
    <source>
        <dbReference type="ARBA" id="ARBA00009211"/>
    </source>
</evidence>
<dbReference type="SMART" id="SM00931">
    <property type="entry name" value="NOSIC"/>
    <property type="match status" value="1"/>
</dbReference>
<dbReference type="InterPro" id="IPR047099">
    <property type="entry name" value="Nop5_N_sf"/>
</dbReference>
<organism evidence="4">
    <name type="scientific">Candidatus Heimdallarchaeum aukensis</name>
    <dbReference type="NCBI Taxonomy" id="2876573"/>
    <lineage>
        <taxon>Archaea</taxon>
        <taxon>Promethearchaeati</taxon>
        <taxon>Candidatus Heimdallarchaeota</taxon>
        <taxon>Candidatus Heimdallarchaeia (ex Rinke et al. 2021) (nom. nud.)</taxon>
        <taxon>Candidatus Heimdallarchaeales</taxon>
        <taxon>Candidatus Heimdallarchaeaceae</taxon>
        <taxon>Candidatus Heimdallarchaeum</taxon>
    </lineage>
</organism>
<dbReference type="PANTHER" id="PTHR10894">
    <property type="entry name" value="NUCLEOLAR PROTEIN 5 NUCLEOLAR PROTEIN NOP5 NOP58"/>
    <property type="match status" value="1"/>
</dbReference>
<dbReference type="InterPro" id="IPR042239">
    <property type="entry name" value="Nop_C"/>
</dbReference>
<evidence type="ECO:0000313" key="4">
    <source>
        <dbReference type="EMBL" id="UJG41926.1"/>
    </source>
</evidence>
<evidence type="ECO:0000256" key="2">
    <source>
        <dbReference type="SAM" id="MobiDB-lite"/>
    </source>
</evidence>
<proteinExistence type="inferred from homology"/>
<dbReference type="Gene3D" id="1.10.246.90">
    <property type="entry name" value="Nop domain"/>
    <property type="match status" value="1"/>
</dbReference>
<dbReference type="FunFam" id="1.10.246.90:FF:000007">
    <property type="entry name" value="Pre mRNA splicing protein"/>
    <property type="match status" value="1"/>
</dbReference>
<dbReference type="InterPro" id="IPR045056">
    <property type="entry name" value="Nop56/Nop58"/>
</dbReference>
<dbReference type="GO" id="GO:0031428">
    <property type="term" value="C:box C/D methylation guide snoRNP complex"/>
    <property type="evidence" value="ECO:0007669"/>
    <property type="project" value="InterPro"/>
</dbReference>
<dbReference type="Gene3D" id="1.10.287.660">
    <property type="entry name" value="Helix hairpin bin"/>
    <property type="match status" value="1"/>
</dbReference>
<dbReference type="Gene3D" id="3.30.420.220">
    <property type="match status" value="1"/>
</dbReference>
<dbReference type="PANTHER" id="PTHR10894:SF0">
    <property type="entry name" value="NUCLEOLAR PROTEIN 56"/>
    <property type="match status" value="1"/>
</dbReference>
<feature type="compositionally biased region" description="Basic and acidic residues" evidence="2">
    <location>
        <begin position="373"/>
        <end position="388"/>
    </location>
</feature>
<dbReference type="Gene3D" id="1.10.150.460">
    <property type="match status" value="1"/>
</dbReference>
<feature type="domain" description="Nop" evidence="3">
    <location>
        <begin position="260"/>
        <end position="375"/>
    </location>
</feature>
<feature type="compositionally biased region" description="Basic residues" evidence="2">
    <location>
        <begin position="393"/>
        <end position="405"/>
    </location>
</feature>
<dbReference type="AlphaFoldDB" id="A0A9Y1BMS3"/>
<evidence type="ECO:0000259" key="3">
    <source>
        <dbReference type="PROSITE" id="PS51358"/>
    </source>
</evidence>
<feature type="compositionally biased region" description="Basic residues" evidence="2">
    <location>
        <begin position="412"/>
        <end position="428"/>
    </location>
</feature>
<accession>A0A9Y1BMS3</accession>
<dbReference type="SUPFAM" id="SSF89124">
    <property type="entry name" value="Nop domain"/>
    <property type="match status" value="1"/>
</dbReference>
<dbReference type="InterPro" id="IPR036070">
    <property type="entry name" value="Nop_dom_sf"/>
</dbReference>
<dbReference type="Proteomes" id="UP001201020">
    <property type="component" value="Chromosome"/>
</dbReference>
<keyword evidence="4" id="KW-0687">Ribonucleoprotein</keyword>
<dbReference type="PROSITE" id="PS51358">
    <property type="entry name" value="NOP"/>
    <property type="match status" value="1"/>
</dbReference>
<dbReference type="InterPro" id="IPR012976">
    <property type="entry name" value="NOSIC"/>
</dbReference>
<feature type="region of interest" description="Disordered" evidence="2">
    <location>
        <begin position="373"/>
        <end position="428"/>
    </location>
</feature>
<dbReference type="InterPro" id="IPR002687">
    <property type="entry name" value="Nop_dom"/>
</dbReference>
<dbReference type="Pfam" id="PF01798">
    <property type="entry name" value="Nop"/>
    <property type="match status" value="1"/>
</dbReference>
<gene>
    <name evidence="4" type="ORF">K9W45_05535</name>
</gene>